<feature type="transmembrane region" description="Helical" evidence="1">
    <location>
        <begin position="46"/>
        <end position="65"/>
    </location>
</feature>
<evidence type="ECO:0000313" key="2">
    <source>
        <dbReference type="EMBL" id="MFC6823608.1"/>
    </source>
</evidence>
<dbReference type="Proteomes" id="UP001596408">
    <property type="component" value="Unassembled WGS sequence"/>
</dbReference>
<sequence>MPRFPDVLRDFAYLYVLAVLAWAVALSGWTVTRGGRINATLFADQWFMFLLIAIVMIIPTFAYRWSKSNLQ</sequence>
<dbReference type="RefSeq" id="WP_379692060.1">
    <property type="nucleotide sequence ID" value="NZ_JBHSXH010000004.1"/>
</dbReference>
<proteinExistence type="predicted"/>
<keyword evidence="1" id="KW-1133">Transmembrane helix</keyword>
<keyword evidence="3" id="KW-1185">Reference proteome</keyword>
<gene>
    <name evidence="2" type="ORF">ACFQEV_01115</name>
</gene>
<keyword evidence="1" id="KW-0472">Membrane</keyword>
<evidence type="ECO:0000313" key="3">
    <source>
        <dbReference type="Proteomes" id="UP001596408"/>
    </source>
</evidence>
<reference evidence="2 3" key="1">
    <citation type="journal article" date="2019" name="Int. J. Syst. Evol. Microbiol.">
        <title>The Global Catalogue of Microorganisms (GCM) 10K type strain sequencing project: providing services to taxonomists for standard genome sequencing and annotation.</title>
        <authorList>
            <consortium name="The Broad Institute Genomics Platform"/>
            <consortium name="The Broad Institute Genome Sequencing Center for Infectious Disease"/>
            <person name="Wu L."/>
            <person name="Ma J."/>
        </authorList>
    </citation>
    <scope>NUCLEOTIDE SEQUENCE [LARGE SCALE GENOMIC DNA]</scope>
    <source>
        <strain evidence="2 3">YIM 94188</strain>
    </source>
</reference>
<comment type="caution">
    <text evidence="2">The sequence shown here is derived from an EMBL/GenBank/DDBJ whole genome shotgun (WGS) entry which is preliminary data.</text>
</comment>
<name>A0ABD5TXQ5_9EURY</name>
<accession>A0ABD5TXQ5</accession>
<evidence type="ECO:0000256" key="1">
    <source>
        <dbReference type="SAM" id="Phobius"/>
    </source>
</evidence>
<organism evidence="2 3">
    <name type="scientific">Halopelagius fulvigenes</name>
    <dbReference type="NCBI Taxonomy" id="1198324"/>
    <lineage>
        <taxon>Archaea</taxon>
        <taxon>Methanobacteriati</taxon>
        <taxon>Methanobacteriota</taxon>
        <taxon>Stenosarchaea group</taxon>
        <taxon>Halobacteria</taxon>
        <taxon>Halobacteriales</taxon>
        <taxon>Haloferacaceae</taxon>
    </lineage>
</organism>
<feature type="transmembrane region" description="Helical" evidence="1">
    <location>
        <begin position="12"/>
        <end position="31"/>
    </location>
</feature>
<dbReference type="AlphaFoldDB" id="A0ABD5TXQ5"/>
<keyword evidence="1" id="KW-0812">Transmembrane</keyword>
<protein>
    <submittedName>
        <fullName evidence="2">Uncharacterized protein</fullName>
    </submittedName>
</protein>
<dbReference type="EMBL" id="JBHSXH010000004">
    <property type="protein sequence ID" value="MFC6823608.1"/>
    <property type="molecule type" value="Genomic_DNA"/>
</dbReference>